<dbReference type="GO" id="GO:0005737">
    <property type="term" value="C:cytoplasm"/>
    <property type="evidence" value="ECO:0007669"/>
    <property type="project" value="TreeGrafter"/>
</dbReference>
<dbReference type="PANTHER" id="PTHR12894:SF49">
    <property type="entry name" value="VAM6_VPS39-LIKE PROTEIN"/>
    <property type="match status" value="1"/>
</dbReference>
<proteinExistence type="predicted"/>
<dbReference type="InterPro" id="IPR019453">
    <property type="entry name" value="VPS39/TGFA1_Znf"/>
</dbReference>
<organism evidence="2 3">
    <name type="scientific">Rousettus aegyptiacus</name>
    <name type="common">Egyptian fruit bat</name>
    <name type="synonym">Pteropus aegyptiacus</name>
    <dbReference type="NCBI Taxonomy" id="9407"/>
    <lineage>
        <taxon>Eukaryota</taxon>
        <taxon>Metazoa</taxon>
        <taxon>Chordata</taxon>
        <taxon>Craniata</taxon>
        <taxon>Vertebrata</taxon>
        <taxon>Euteleostomi</taxon>
        <taxon>Mammalia</taxon>
        <taxon>Eutheria</taxon>
        <taxon>Laurasiatheria</taxon>
        <taxon>Chiroptera</taxon>
        <taxon>Yinpterochiroptera</taxon>
        <taxon>Pteropodoidea</taxon>
        <taxon>Pteropodidae</taxon>
        <taxon>Rousettinae</taxon>
        <taxon>Rousettus</taxon>
    </lineage>
</organism>
<dbReference type="GO" id="GO:0006914">
    <property type="term" value="P:autophagy"/>
    <property type="evidence" value="ECO:0007669"/>
    <property type="project" value="TreeGrafter"/>
</dbReference>
<reference evidence="2 3" key="1">
    <citation type="journal article" date="2020" name="Nature">
        <title>Six reference-quality genomes reveal evolution of bat adaptations.</title>
        <authorList>
            <person name="Jebb D."/>
            <person name="Huang Z."/>
            <person name="Pippel M."/>
            <person name="Hughes G.M."/>
            <person name="Lavrichenko K."/>
            <person name="Devanna P."/>
            <person name="Winkler S."/>
            <person name="Jermiin L.S."/>
            <person name="Skirmuntt E.C."/>
            <person name="Katzourakis A."/>
            <person name="Burkitt-Gray L."/>
            <person name="Ray D.A."/>
            <person name="Sullivan K.A.M."/>
            <person name="Roscito J.G."/>
            <person name="Kirilenko B.M."/>
            <person name="Davalos L.M."/>
            <person name="Corthals A.P."/>
            <person name="Power M.L."/>
            <person name="Jones G."/>
            <person name="Ransome R.D."/>
            <person name="Dechmann D.K.N."/>
            <person name="Locatelli A.G."/>
            <person name="Puechmaille S.J."/>
            <person name="Fedrigo O."/>
            <person name="Jarvis E.D."/>
            <person name="Hiller M."/>
            <person name="Vernes S.C."/>
            <person name="Myers E.W."/>
            <person name="Teeling E.C."/>
        </authorList>
    </citation>
    <scope>NUCLEOTIDE SEQUENCE [LARGE SCALE GENOMIC DNA]</scope>
    <source>
        <strain evidence="2">MRouAeg1</strain>
        <tissue evidence="2">Muscle</tissue>
    </source>
</reference>
<gene>
    <name evidence="2" type="ORF">HJG63_020512</name>
</gene>
<dbReference type="InterPro" id="IPR032914">
    <property type="entry name" value="Vam6/VPS39/TRAP1"/>
</dbReference>
<dbReference type="Pfam" id="PF10367">
    <property type="entry name" value="zf-Vps39_C"/>
    <property type="match status" value="1"/>
</dbReference>
<protein>
    <submittedName>
        <fullName evidence="2">VPS39 subunit of HOPS complex</fullName>
    </submittedName>
</protein>
<evidence type="ECO:0000313" key="2">
    <source>
        <dbReference type="EMBL" id="KAF6488386.1"/>
    </source>
</evidence>
<name>A0A7J8IUQ8_ROUAE</name>
<dbReference type="EMBL" id="JACASE010000003">
    <property type="protein sequence ID" value="KAF6488386.1"/>
    <property type="molecule type" value="Genomic_DNA"/>
</dbReference>
<evidence type="ECO:0000259" key="1">
    <source>
        <dbReference type="Pfam" id="PF10367"/>
    </source>
</evidence>
<sequence>MMCVACARVRQVYLSLLRMYLSPPSVHCLGPIKLEPLEPQANLQAALQVLELHHSKLDTTKALNLLPANTQINDIRIFLEKVLEENAQRKRFNQVLKNLLHAEFLRVQEERILHQQVKCIITEEKVCMVCKKKIGNSAFARYPNGVVVHYFCSKEVNPADT</sequence>
<accession>A0A7J8IUQ8</accession>
<keyword evidence="3" id="KW-1185">Reference proteome</keyword>
<comment type="caution">
    <text evidence="2">The sequence shown here is derived from an EMBL/GenBank/DDBJ whole genome shotgun (WGS) entry which is preliminary data.</text>
</comment>
<evidence type="ECO:0000313" key="3">
    <source>
        <dbReference type="Proteomes" id="UP000593571"/>
    </source>
</evidence>
<dbReference type="GO" id="GO:0016020">
    <property type="term" value="C:membrane"/>
    <property type="evidence" value="ECO:0007669"/>
    <property type="project" value="TreeGrafter"/>
</dbReference>
<feature type="domain" description="Vacuolar sorting protein 39/Transforming growth factor beta receptor-associated zinc finger" evidence="1">
    <location>
        <begin position="117"/>
        <end position="155"/>
    </location>
</feature>
<dbReference type="GO" id="GO:0034058">
    <property type="term" value="P:endosomal vesicle fusion"/>
    <property type="evidence" value="ECO:0007669"/>
    <property type="project" value="TreeGrafter"/>
</dbReference>
<dbReference type="AlphaFoldDB" id="A0A7J8IUQ8"/>
<dbReference type="PANTHER" id="PTHR12894">
    <property type="entry name" value="CNH DOMAIN CONTAINING"/>
    <property type="match status" value="1"/>
</dbReference>
<dbReference type="Proteomes" id="UP000593571">
    <property type="component" value="Unassembled WGS sequence"/>
</dbReference>